<name>A0ABM0ZWE5_APLCA</name>
<dbReference type="SUPFAM" id="SSF50729">
    <property type="entry name" value="PH domain-like"/>
    <property type="match status" value="1"/>
</dbReference>
<feature type="region of interest" description="Disordered" evidence="12">
    <location>
        <begin position="416"/>
        <end position="487"/>
    </location>
</feature>
<dbReference type="InterPro" id="IPR001849">
    <property type="entry name" value="PH_domain"/>
</dbReference>
<dbReference type="PROSITE" id="PS50002">
    <property type="entry name" value="SH3"/>
    <property type="match status" value="1"/>
</dbReference>
<dbReference type="SMART" id="SM00326">
    <property type="entry name" value="SH3"/>
    <property type="match status" value="1"/>
</dbReference>
<keyword evidence="7" id="KW-0862">Zinc</keyword>
<dbReference type="SUPFAM" id="SSF57903">
    <property type="entry name" value="FYVE/PHD zinc finger"/>
    <property type="match status" value="1"/>
</dbReference>
<feature type="domain" description="FYVE-type" evidence="16">
    <location>
        <begin position="996"/>
        <end position="1054"/>
    </location>
</feature>
<dbReference type="SUPFAM" id="SSF50044">
    <property type="entry name" value="SH3-domain"/>
    <property type="match status" value="1"/>
</dbReference>
<dbReference type="PROSITE" id="PS50011">
    <property type="entry name" value="PROTEIN_KINASE_DOM"/>
    <property type="match status" value="1"/>
</dbReference>
<evidence type="ECO:0000256" key="2">
    <source>
        <dbReference type="ARBA" id="ARBA00022443"/>
    </source>
</evidence>
<feature type="compositionally biased region" description="Basic and acidic residues" evidence="12">
    <location>
        <begin position="610"/>
        <end position="626"/>
    </location>
</feature>
<dbReference type="InterPro" id="IPR011009">
    <property type="entry name" value="Kinase-like_dom_sf"/>
</dbReference>
<feature type="compositionally biased region" description="Low complexity" evidence="12">
    <location>
        <begin position="1307"/>
        <end position="1319"/>
    </location>
</feature>
<feature type="compositionally biased region" description="Low complexity" evidence="12">
    <location>
        <begin position="1153"/>
        <end position="1169"/>
    </location>
</feature>
<feature type="coiled-coil region" evidence="11">
    <location>
        <begin position="1204"/>
        <end position="1231"/>
    </location>
</feature>
<dbReference type="InterPro" id="IPR000719">
    <property type="entry name" value="Prot_kinase_dom"/>
</dbReference>
<gene>
    <name evidence="18" type="primary">LOC101863251</name>
</gene>
<evidence type="ECO:0000259" key="16">
    <source>
        <dbReference type="PROSITE" id="PS50178"/>
    </source>
</evidence>
<dbReference type="Pfam" id="PF01363">
    <property type="entry name" value="FYVE"/>
    <property type="match status" value="1"/>
</dbReference>
<accession>A0ABM0ZWE5</accession>
<sequence>MANVEKEKEVTGNGSDRAGDIASEQDKTTAEASKSRSVRREKPPIAQKPKLGATSVHRNSQKNDSNSNNSNSNSSSAETEISVDKTKNLTEQGETTNLWGASGSRRRGTIDSSSEAETARLQAIVSEGSPQLFYSVEDILSAGSFGMVCVAKHKSSGVKAAIKVIDLRQQHEEKDLVLEEMEFLKQNTHPNICNFLACYSLDKELWIVMEYLDAGTLDCLVKLTTLEADVMATLCRECVKGLQFLHSHDIVHEELRSSSVMLSNLGEVKLTDFGFCSQLRVDTETGHSAHPLTSPHWMAPEVVARKDSSNQKDIWSLGILLVEMVDGEPPYANQSAFKVILNIASNGKPQVKQTGRMTPDMSDFMDQCLHVEPTSRPTASSLLDHKFLTTSATVDELKAVVGIMHSAALRKKKKHLFKRAGPVEQDNSGTASPPVGDKRSDITDSATVSASATLSDQSVDDSSTARPAKKLTPQTIEDRREAPRNNDTTALYANINQDTSVPDAAVVSTHAPTGEKDEGNERNRTDSKLPDGERRSGILHHDLARSSRISGNSVFSQSSLDTSQSIDYASSTDNDLHYDDDDDDFDDDYFTDDDFMDDDFSNEYTNLHDVSMDDEKREGEEEKNGKEAPIYEDVERLSALVVIKDKAHRVAYELMMTEKNYVEELHLLHCVFFGELVAQNNQRNFVSMTSLQCIFSNLSSIYQFHHGLLFPDLVERLRNWSEKPKIGDVTKKYAPLLKMYSEYVSNFPVASKLLRDLLGRCQKFARAVKEIEKLERCKKLTLLNHLLEPVQRVPRYKLFLENYLKKLPEDSEDIEDTTEALSLVSEAALHIEATLRNMERYRILESMKRHLSGAPENFVTATREFISQGTVTKLAARSGERQTRYLFLFNDLVLICLPQAMGTHTVKCALDVDGMLIKPGVFPYMKDTFIVHSRQRAVELQDWNMNNEATKWREKIQEVIDKYKEQRKSRGELETSLDLDNPENLLGEMAPLWVPDSAVTSCMVCDAQFGMVTRKHHCRCCGKVICKSCCKKMTLSFMKGDKQRVCVACYAVVESRRNECKSISFEPTEEAEDGGPDRKKSTKINRQALLSQLQELEKEKATITSELYALQREGGRIGASITIDKFHYVQHKIYNLKLCKATEDPPQDTVEMTGSSQDQGQGQTADSADSSTEQTEDLENSRLSDSDPERTKTESGQVSKTILREVVLNKLEKLKKEKTVLSREREALHRLQAATRSSISTEQSDDLTRELGGNLERLSYTEKKIDHLREQLSAEEDKREAGEGIYDPQWDSTQTAAPPQAQDKSAESAISESQISCSETSAQARRLTVLYKFEGTEEMMVSIEEGEEVEEVEADTGDGWTKVRTSDGRVGLAPASYLDPVSEN</sequence>
<dbReference type="InterPro" id="IPR001452">
    <property type="entry name" value="SH3_domain"/>
</dbReference>
<feature type="compositionally biased region" description="Polar residues" evidence="12">
    <location>
        <begin position="443"/>
        <end position="465"/>
    </location>
</feature>
<feature type="region of interest" description="Disordered" evidence="12">
    <location>
        <begin position="1344"/>
        <end position="1384"/>
    </location>
</feature>
<dbReference type="Pfam" id="PF00069">
    <property type="entry name" value="Pkinase"/>
    <property type="match status" value="1"/>
</dbReference>
<evidence type="ECO:0000256" key="8">
    <source>
        <dbReference type="ARBA" id="ARBA00023212"/>
    </source>
</evidence>
<evidence type="ECO:0000256" key="1">
    <source>
        <dbReference type="ARBA" id="ARBA00004245"/>
    </source>
</evidence>
<dbReference type="InterPro" id="IPR011993">
    <property type="entry name" value="PH-like_dom_sf"/>
</dbReference>
<dbReference type="PROSITE" id="PS50010">
    <property type="entry name" value="DH_2"/>
    <property type="match status" value="1"/>
</dbReference>
<evidence type="ECO:0000259" key="15">
    <source>
        <dbReference type="PROSITE" id="PS50011"/>
    </source>
</evidence>
<dbReference type="InterPro" id="IPR036028">
    <property type="entry name" value="SH3-like_dom_sf"/>
</dbReference>
<keyword evidence="4" id="KW-0344">Guanine-nucleotide releasing factor</keyword>
<keyword evidence="8" id="KW-0206">Cytoskeleton</keyword>
<keyword evidence="17" id="KW-1185">Reference proteome</keyword>
<dbReference type="CDD" id="cd00160">
    <property type="entry name" value="RhoGEF"/>
    <property type="match status" value="1"/>
</dbReference>
<dbReference type="SUPFAM" id="SSF48065">
    <property type="entry name" value="DBL homology domain (DH-domain)"/>
    <property type="match status" value="1"/>
</dbReference>
<keyword evidence="3" id="KW-0963">Cytoplasm</keyword>
<feature type="domain" description="DH" evidence="14">
    <location>
        <begin position="646"/>
        <end position="834"/>
    </location>
</feature>
<evidence type="ECO:0000256" key="7">
    <source>
        <dbReference type="ARBA" id="ARBA00022833"/>
    </source>
</evidence>
<feature type="region of interest" description="Disordered" evidence="12">
    <location>
        <begin position="1"/>
        <end position="114"/>
    </location>
</feature>
<feature type="compositionally biased region" description="Polar residues" evidence="12">
    <location>
        <begin position="89"/>
        <end position="99"/>
    </location>
</feature>
<dbReference type="InterPro" id="IPR013083">
    <property type="entry name" value="Znf_RING/FYVE/PHD"/>
</dbReference>
<dbReference type="InterPro" id="IPR011011">
    <property type="entry name" value="Znf_FYVE_PHD"/>
</dbReference>
<dbReference type="InterPro" id="IPR051092">
    <property type="entry name" value="FYVE_RhoGEF_PH"/>
</dbReference>
<dbReference type="GeneID" id="101863251"/>
<evidence type="ECO:0000313" key="17">
    <source>
        <dbReference type="Proteomes" id="UP000694888"/>
    </source>
</evidence>
<feature type="region of interest" description="Disordered" evidence="12">
    <location>
        <begin position="1269"/>
        <end position="1321"/>
    </location>
</feature>
<evidence type="ECO:0000256" key="5">
    <source>
        <dbReference type="ARBA" id="ARBA00022723"/>
    </source>
</evidence>
<feature type="region of interest" description="Disordered" evidence="12">
    <location>
        <begin position="510"/>
        <end position="562"/>
    </location>
</feature>
<dbReference type="InterPro" id="IPR000306">
    <property type="entry name" value="Znf_FYVE"/>
</dbReference>
<dbReference type="Gene3D" id="2.30.29.30">
    <property type="entry name" value="Pleckstrin-homology domain (PH domain)/Phosphotyrosine-binding domain (PTB)"/>
    <property type="match status" value="1"/>
</dbReference>
<dbReference type="RefSeq" id="XP_012935914.1">
    <property type="nucleotide sequence ID" value="XM_013080460.2"/>
</dbReference>
<feature type="compositionally biased region" description="Basic and acidic residues" evidence="12">
    <location>
        <begin position="513"/>
        <end position="545"/>
    </location>
</feature>
<keyword evidence="6 9" id="KW-0863">Zinc-finger</keyword>
<organism evidence="17 18">
    <name type="scientific">Aplysia californica</name>
    <name type="common">California sea hare</name>
    <dbReference type="NCBI Taxonomy" id="6500"/>
    <lineage>
        <taxon>Eukaryota</taxon>
        <taxon>Metazoa</taxon>
        <taxon>Spiralia</taxon>
        <taxon>Lophotrochozoa</taxon>
        <taxon>Mollusca</taxon>
        <taxon>Gastropoda</taxon>
        <taxon>Heterobranchia</taxon>
        <taxon>Euthyneura</taxon>
        <taxon>Tectipleura</taxon>
        <taxon>Aplysiida</taxon>
        <taxon>Aplysioidea</taxon>
        <taxon>Aplysiidae</taxon>
        <taxon>Aplysia</taxon>
    </lineage>
</organism>
<evidence type="ECO:0000256" key="10">
    <source>
        <dbReference type="PROSITE-ProRule" id="PRU00192"/>
    </source>
</evidence>
<dbReference type="Gene3D" id="1.20.900.10">
    <property type="entry name" value="Dbl homology (DH) domain"/>
    <property type="match status" value="1"/>
</dbReference>
<evidence type="ECO:0000313" key="18">
    <source>
        <dbReference type="RefSeq" id="XP_012935914.1"/>
    </source>
</evidence>
<evidence type="ECO:0000256" key="6">
    <source>
        <dbReference type="ARBA" id="ARBA00022771"/>
    </source>
</evidence>
<evidence type="ECO:0000256" key="3">
    <source>
        <dbReference type="ARBA" id="ARBA00022490"/>
    </source>
</evidence>
<feature type="region of interest" description="Disordered" evidence="12">
    <location>
        <begin position="1145"/>
        <end position="1197"/>
    </location>
</feature>
<feature type="compositionally biased region" description="Low complexity" evidence="12">
    <location>
        <begin position="62"/>
        <end position="76"/>
    </location>
</feature>
<evidence type="ECO:0000256" key="9">
    <source>
        <dbReference type="PROSITE-ProRule" id="PRU00091"/>
    </source>
</evidence>
<dbReference type="PANTHER" id="PTHR12673:SF241">
    <property type="entry name" value="DH DOMAIN-CONTAINING PROTEIN"/>
    <property type="match status" value="1"/>
</dbReference>
<keyword evidence="5" id="KW-0479">Metal-binding</keyword>
<feature type="compositionally biased region" description="Basic and acidic residues" evidence="12">
    <location>
        <begin position="1179"/>
        <end position="1193"/>
    </location>
</feature>
<evidence type="ECO:0000259" key="14">
    <source>
        <dbReference type="PROSITE" id="PS50010"/>
    </source>
</evidence>
<reference evidence="18" key="1">
    <citation type="submission" date="2025-08" db="UniProtKB">
        <authorList>
            <consortium name="RefSeq"/>
        </authorList>
    </citation>
    <scope>IDENTIFICATION</scope>
</reference>
<dbReference type="Proteomes" id="UP000694888">
    <property type="component" value="Unplaced"/>
</dbReference>
<feature type="domain" description="Protein kinase" evidence="15">
    <location>
        <begin position="134"/>
        <end position="388"/>
    </location>
</feature>
<feature type="coiled-coil region" evidence="11">
    <location>
        <begin position="1079"/>
        <end position="1113"/>
    </location>
</feature>
<dbReference type="Gene3D" id="2.30.30.40">
    <property type="entry name" value="SH3 Domains"/>
    <property type="match status" value="1"/>
</dbReference>
<keyword evidence="11" id="KW-0175">Coiled coil</keyword>
<proteinExistence type="predicted"/>
<evidence type="ECO:0000256" key="11">
    <source>
        <dbReference type="SAM" id="Coils"/>
    </source>
</evidence>
<dbReference type="Gene3D" id="1.10.510.10">
    <property type="entry name" value="Transferase(Phosphotransferase) domain 1"/>
    <property type="match status" value="1"/>
</dbReference>
<dbReference type="InterPro" id="IPR035899">
    <property type="entry name" value="DBL_dom_sf"/>
</dbReference>
<dbReference type="PROSITE" id="PS50178">
    <property type="entry name" value="ZF_FYVE"/>
    <property type="match status" value="1"/>
</dbReference>
<dbReference type="SMART" id="SM00064">
    <property type="entry name" value="FYVE"/>
    <property type="match status" value="1"/>
</dbReference>
<dbReference type="InterPro" id="IPR017455">
    <property type="entry name" value="Znf_FYVE-rel"/>
</dbReference>
<keyword evidence="2 10" id="KW-0728">SH3 domain</keyword>
<feature type="compositionally biased region" description="Basic and acidic residues" evidence="12">
    <location>
        <begin position="1"/>
        <end position="10"/>
    </location>
</feature>
<dbReference type="SMART" id="SM00233">
    <property type="entry name" value="PH"/>
    <property type="match status" value="1"/>
</dbReference>
<feature type="region of interest" description="Disordered" evidence="12">
    <location>
        <begin position="607"/>
        <end position="628"/>
    </location>
</feature>
<evidence type="ECO:0000256" key="4">
    <source>
        <dbReference type="ARBA" id="ARBA00022658"/>
    </source>
</evidence>
<protein>
    <submittedName>
        <fullName evidence="18">Uncharacterized protein LOC101863251</fullName>
    </submittedName>
</protein>
<dbReference type="Pfam" id="PF00621">
    <property type="entry name" value="RhoGEF"/>
    <property type="match status" value="1"/>
</dbReference>
<dbReference type="PANTHER" id="PTHR12673">
    <property type="entry name" value="FACIOGENITAL DYSPLASIA PROTEIN"/>
    <property type="match status" value="1"/>
</dbReference>
<feature type="compositionally biased region" description="Polar residues" evidence="12">
    <location>
        <begin position="547"/>
        <end position="562"/>
    </location>
</feature>
<evidence type="ECO:0000259" key="13">
    <source>
        <dbReference type="PROSITE" id="PS50002"/>
    </source>
</evidence>
<feature type="compositionally biased region" description="Basic and acidic residues" evidence="12">
    <location>
        <begin position="1269"/>
        <end position="1282"/>
    </location>
</feature>
<feature type="compositionally biased region" description="Acidic residues" evidence="12">
    <location>
        <begin position="1344"/>
        <end position="1356"/>
    </location>
</feature>
<comment type="subcellular location">
    <subcellularLocation>
        <location evidence="1">Cytoplasm</location>
        <location evidence="1">Cytoskeleton</location>
    </subcellularLocation>
</comment>
<dbReference type="SMART" id="SM00325">
    <property type="entry name" value="RhoGEF"/>
    <property type="match status" value="1"/>
</dbReference>
<feature type="domain" description="SH3" evidence="13">
    <location>
        <begin position="1322"/>
        <end position="1383"/>
    </location>
</feature>
<dbReference type="Gene3D" id="3.30.200.20">
    <property type="entry name" value="Phosphorylase Kinase, domain 1"/>
    <property type="match status" value="1"/>
</dbReference>
<evidence type="ECO:0000256" key="12">
    <source>
        <dbReference type="SAM" id="MobiDB-lite"/>
    </source>
</evidence>
<dbReference type="InterPro" id="IPR000219">
    <property type="entry name" value="DH_dom"/>
</dbReference>
<dbReference type="Gene3D" id="3.30.40.10">
    <property type="entry name" value="Zinc/RING finger domain, C3HC4 (zinc finger)"/>
    <property type="match status" value="1"/>
</dbReference>
<dbReference type="SUPFAM" id="SSF56112">
    <property type="entry name" value="Protein kinase-like (PK-like)"/>
    <property type="match status" value="1"/>
</dbReference>